<dbReference type="GO" id="GO:0016702">
    <property type="term" value="F:oxidoreductase activity, acting on single donors with incorporation of molecular oxygen, incorporation of two atoms of oxygen"/>
    <property type="evidence" value="ECO:0007669"/>
    <property type="project" value="UniProtKB-ARBA"/>
</dbReference>
<reference evidence="8" key="1">
    <citation type="submission" date="2017-05" db="EMBL/GenBank/DDBJ databases">
        <authorList>
            <person name="Rodrigo-Torres L."/>
            <person name="Arahal R. D."/>
            <person name="Lucena T."/>
        </authorList>
    </citation>
    <scope>NUCLEOTIDE SEQUENCE [LARGE SCALE GENOMIC DNA]</scope>
    <source>
        <strain evidence="8">CECT 8649</strain>
    </source>
</reference>
<name>A0A238JF44_9RHOB</name>
<organism evidence="7 8">
    <name type="scientific">Pelagimonas phthalicica</name>
    <dbReference type="NCBI Taxonomy" id="1037362"/>
    <lineage>
        <taxon>Bacteria</taxon>
        <taxon>Pseudomonadati</taxon>
        <taxon>Pseudomonadota</taxon>
        <taxon>Alphaproteobacteria</taxon>
        <taxon>Rhodobacterales</taxon>
        <taxon>Roseobacteraceae</taxon>
        <taxon>Pelagimonas</taxon>
    </lineage>
</organism>
<keyword evidence="3" id="KW-0479">Metal-binding</keyword>
<dbReference type="Gene3D" id="3.40.830.10">
    <property type="entry name" value="LigB-like"/>
    <property type="match status" value="1"/>
</dbReference>
<feature type="domain" description="Extradiol ring-cleavage dioxygenase class III enzyme subunit B" evidence="6">
    <location>
        <begin position="47"/>
        <end position="244"/>
    </location>
</feature>
<evidence type="ECO:0000313" key="7">
    <source>
        <dbReference type="EMBL" id="SMX29288.1"/>
    </source>
</evidence>
<evidence type="ECO:0000259" key="6">
    <source>
        <dbReference type="Pfam" id="PF02900"/>
    </source>
</evidence>
<dbReference type="AlphaFoldDB" id="A0A238JF44"/>
<evidence type="ECO:0000256" key="3">
    <source>
        <dbReference type="ARBA" id="ARBA00022723"/>
    </source>
</evidence>
<comment type="cofactor">
    <cofactor evidence="1">
        <name>Zn(2+)</name>
        <dbReference type="ChEBI" id="CHEBI:29105"/>
    </cofactor>
</comment>
<dbReference type="RefSeq" id="WP_099247194.1">
    <property type="nucleotide sequence ID" value="NZ_FXXP01000002.1"/>
</dbReference>
<dbReference type="SUPFAM" id="SSF53213">
    <property type="entry name" value="LigB-like"/>
    <property type="match status" value="1"/>
</dbReference>
<keyword evidence="4" id="KW-0862">Zinc</keyword>
<keyword evidence="5" id="KW-0560">Oxidoreductase</keyword>
<accession>A0A238JF44</accession>
<protein>
    <submittedName>
        <fullName evidence="7">LigB family dioxygenase</fullName>
    </submittedName>
</protein>
<evidence type="ECO:0000256" key="2">
    <source>
        <dbReference type="ARBA" id="ARBA00007581"/>
    </source>
</evidence>
<dbReference type="PANTHER" id="PTHR30096">
    <property type="entry name" value="4,5-DOPA DIOXYGENASE EXTRADIOL-LIKE PROTEIN"/>
    <property type="match status" value="1"/>
</dbReference>
<sequence length="277" mass="30471">MQSLTLTDLKDRFSPSARMPVVFLGHGSPMNALGDNPFSKSWAELGQSLPRPKAILVVSAHWMTRGTTLVDVSQAPKTIHDFHGFPEALYQQQYPAPGAPDLAKTVASLLASHHAEEDDSWGLDHGAWAVLNSMYPDADVPVFQVSLDMSKDLDWHVETGRLLADLRDRGVLILGSGNVVHNLRRMRFDGGALDFAVEFDTRFAERLEARDLKTLSDRVGLGSLLKEAHPSIDHYLPALTIAGAANAGDDLTFMTDAIDLGSVSMRSFVFHQRDELR</sequence>
<keyword evidence="7" id="KW-0223">Dioxygenase</keyword>
<dbReference type="NCBIfam" id="NF007914">
    <property type="entry name" value="PRK10628.1"/>
    <property type="match status" value="1"/>
</dbReference>
<dbReference type="Proteomes" id="UP000225972">
    <property type="component" value="Unassembled WGS sequence"/>
</dbReference>
<dbReference type="CDD" id="cd07363">
    <property type="entry name" value="45_DOPA_Dioxygenase"/>
    <property type="match status" value="1"/>
</dbReference>
<dbReference type="OrthoDB" id="9790889at2"/>
<dbReference type="PANTHER" id="PTHR30096:SF0">
    <property type="entry name" value="4,5-DOPA DIOXYGENASE EXTRADIOL-LIKE PROTEIN"/>
    <property type="match status" value="1"/>
</dbReference>
<evidence type="ECO:0000256" key="4">
    <source>
        <dbReference type="ARBA" id="ARBA00022833"/>
    </source>
</evidence>
<dbReference type="InterPro" id="IPR004183">
    <property type="entry name" value="Xdiol_dOase_suB"/>
</dbReference>
<dbReference type="EMBL" id="FXXP01000002">
    <property type="protein sequence ID" value="SMX29288.1"/>
    <property type="molecule type" value="Genomic_DNA"/>
</dbReference>
<proteinExistence type="inferred from homology"/>
<keyword evidence="8" id="KW-1185">Reference proteome</keyword>
<dbReference type="InterPro" id="IPR014436">
    <property type="entry name" value="Extradiol_dOase_DODA"/>
</dbReference>
<dbReference type="GO" id="GO:0008270">
    <property type="term" value="F:zinc ion binding"/>
    <property type="evidence" value="ECO:0007669"/>
    <property type="project" value="InterPro"/>
</dbReference>
<evidence type="ECO:0000313" key="8">
    <source>
        <dbReference type="Proteomes" id="UP000225972"/>
    </source>
</evidence>
<dbReference type="GO" id="GO:0008198">
    <property type="term" value="F:ferrous iron binding"/>
    <property type="evidence" value="ECO:0007669"/>
    <property type="project" value="InterPro"/>
</dbReference>
<comment type="similarity">
    <text evidence="2">Belongs to the DODA-type extradiol aromatic ring-opening dioxygenase family.</text>
</comment>
<gene>
    <name evidence="7" type="ORF">TRP8649_03421</name>
</gene>
<evidence type="ECO:0000256" key="5">
    <source>
        <dbReference type="ARBA" id="ARBA00023002"/>
    </source>
</evidence>
<dbReference type="PIRSF" id="PIRSF006157">
    <property type="entry name" value="Doxgns_DODA"/>
    <property type="match status" value="1"/>
</dbReference>
<dbReference type="Pfam" id="PF02900">
    <property type="entry name" value="LigB"/>
    <property type="match status" value="1"/>
</dbReference>
<evidence type="ECO:0000256" key="1">
    <source>
        <dbReference type="ARBA" id="ARBA00001947"/>
    </source>
</evidence>